<accession>A0A915Q0H9</accession>
<dbReference type="AlphaFoldDB" id="A0A915Q0H9"/>
<dbReference type="WBParaSite" id="sdigi.contig42.g2697.t1">
    <property type="protein sequence ID" value="sdigi.contig42.g2697.t1"/>
    <property type="gene ID" value="sdigi.contig42.g2697"/>
</dbReference>
<keyword evidence="1" id="KW-1185">Reference proteome</keyword>
<protein>
    <submittedName>
        <fullName evidence="2">Uncharacterized protein</fullName>
    </submittedName>
</protein>
<evidence type="ECO:0000313" key="1">
    <source>
        <dbReference type="Proteomes" id="UP000887581"/>
    </source>
</evidence>
<sequence length="112" mass="12688">MFVRVMMFWRGDVYVRVEEGLHVSHSWGLGTTISSFVRGLCALASIQHSAMRVFLCEQAVQSSQRRRVSVNVGEQEMVRVHQVQLQASALRGIVKMGVRVHSVQMEAFSLRV</sequence>
<evidence type="ECO:0000313" key="2">
    <source>
        <dbReference type="WBParaSite" id="sdigi.contig42.g2697.t1"/>
    </source>
</evidence>
<reference evidence="2" key="1">
    <citation type="submission" date="2022-11" db="UniProtKB">
        <authorList>
            <consortium name="WormBaseParasite"/>
        </authorList>
    </citation>
    <scope>IDENTIFICATION</scope>
</reference>
<dbReference type="Proteomes" id="UP000887581">
    <property type="component" value="Unplaced"/>
</dbReference>
<proteinExistence type="predicted"/>
<organism evidence="1 2">
    <name type="scientific">Setaria digitata</name>
    <dbReference type="NCBI Taxonomy" id="48799"/>
    <lineage>
        <taxon>Eukaryota</taxon>
        <taxon>Metazoa</taxon>
        <taxon>Ecdysozoa</taxon>
        <taxon>Nematoda</taxon>
        <taxon>Chromadorea</taxon>
        <taxon>Rhabditida</taxon>
        <taxon>Spirurina</taxon>
        <taxon>Spiruromorpha</taxon>
        <taxon>Filarioidea</taxon>
        <taxon>Setariidae</taxon>
        <taxon>Setaria</taxon>
    </lineage>
</organism>
<name>A0A915Q0H9_9BILA</name>